<sequence>MKIYSIDDIHKKPKNDWGYYFFAALGGIALLFTLLYSIH</sequence>
<evidence type="ECO:0000313" key="2">
    <source>
        <dbReference type="EMBL" id="KKL57707.1"/>
    </source>
</evidence>
<feature type="non-terminal residue" evidence="2">
    <location>
        <position position="39"/>
    </location>
</feature>
<keyword evidence="1" id="KW-1133">Transmembrane helix</keyword>
<proteinExistence type="predicted"/>
<protein>
    <submittedName>
        <fullName evidence="2">Uncharacterized protein</fullName>
    </submittedName>
</protein>
<dbReference type="AlphaFoldDB" id="A0A0F9G2V1"/>
<comment type="caution">
    <text evidence="2">The sequence shown here is derived from an EMBL/GenBank/DDBJ whole genome shotgun (WGS) entry which is preliminary data.</text>
</comment>
<evidence type="ECO:0000256" key="1">
    <source>
        <dbReference type="SAM" id="Phobius"/>
    </source>
</evidence>
<feature type="transmembrane region" description="Helical" evidence="1">
    <location>
        <begin position="17"/>
        <end position="38"/>
    </location>
</feature>
<reference evidence="2" key="1">
    <citation type="journal article" date="2015" name="Nature">
        <title>Complex archaea that bridge the gap between prokaryotes and eukaryotes.</title>
        <authorList>
            <person name="Spang A."/>
            <person name="Saw J.H."/>
            <person name="Jorgensen S.L."/>
            <person name="Zaremba-Niedzwiedzka K."/>
            <person name="Martijn J."/>
            <person name="Lind A.E."/>
            <person name="van Eijk R."/>
            <person name="Schleper C."/>
            <person name="Guy L."/>
            <person name="Ettema T.J."/>
        </authorList>
    </citation>
    <scope>NUCLEOTIDE SEQUENCE</scope>
</reference>
<dbReference type="EMBL" id="LAZR01030072">
    <property type="protein sequence ID" value="KKL57707.1"/>
    <property type="molecule type" value="Genomic_DNA"/>
</dbReference>
<gene>
    <name evidence="2" type="ORF">LCGC14_2232740</name>
</gene>
<organism evidence="2">
    <name type="scientific">marine sediment metagenome</name>
    <dbReference type="NCBI Taxonomy" id="412755"/>
    <lineage>
        <taxon>unclassified sequences</taxon>
        <taxon>metagenomes</taxon>
        <taxon>ecological metagenomes</taxon>
    </lineage>
</organism>
<keyword evidence="1" id="KW-0812">Transmembrane</keyword>
<keyword evidence="1" id="KW-0472">Membrane</keyword>
<name>A0A0F9G2V1_9ZZZZ</name>
<accession>A0A0F9G2V1</accession>